<gene>
    <name evidence="10" type="primary">LOC106484068</name>
</gene>
<dbReference type="InterPro" id="IPR000315">
    <property type="entry name" value="Znf_B-box"/>
</dbReference>
<evidence type="ECO:0000259" key="7">
    <source>
        <dbReference type="PROSITE" id="PS50089"/>
    </source>
</evidence>
<dbReference type="InterPro" id="IPR027370">
    <property type="entry name" value="Znf-RING_euk"/>
</dbReference>
<evidence type="ECO:0000256" key="4">
    <source>
        <dbReference type="PROSITE-ProRule" id="PRU00024"/>
    </source>
</evidence>
<protein>
    <submittedName>
        <fullName evidence="10">Serine-rich adhesin for platelets-like</fullName>
    </submittedName>
</protein>
<dbReference type="SUPFAM" id="SSF57845">
    <property type="entry name" value="B-box zinc-binding domain"/>
    <property type="match status" value="1"/>
</dbReference>
<dbReference type="InterPro" id="IPR050143">
    <property type="entry name" value="TRIM/RBCC"/>
</dbReference>
<evidence type="ECO:0000256" key="6">
    <source>
        <dbReference type="SAM" id="MobiDB-lite"/>
    </source>
</evidence>
<reference evidence="10" key="1">
    <citation type="submission" date="2025-08" db="UniProtKB">
        <authorList>
            <consortium name="RefSeq"/>
        </authorList>
    </citation>
    <scope>IDENTIFICATION</scope>
    <source>
        <tissue evidence="10">Blood</tissue>
    </source>
</reference>
<feature type="compositionally biased region" description="Low complexity" evidence="6">
    <location>
        <begin position="981"/>
        <end position="993"/>
    </location>
</feature>
<dbReference type="Pfam" id="PF13445">
    <property type="entry name" value="zf-RING_UBOX"/>
    <property type="match status" value="1"/>
</dbReference>
<keyword evidence="3" id="KW-0862">Zinc</keyword>
<dbReference type="Proteomes" id="UP001652627">
    <property type="component" value="Chromosome 5"/>
</dbReference>
<dbReference type="Gene3D" id="1.10.10.2360">
    <property type="match status" value="1"/>
</dbReference>
<keyword evidence="2 4" id="KW-0863">Zinc-finger</keyword>
<keyword evidence="1" id="KW-0479">Metal-binding</keyword>
<keyword evidence="9" id="KW-1185">Reference proteome</keyword>
<proteinExistence type="predicted"/>
<evidence type="ECO:0000256" key="5">
    <source>
        <dbReference type="SAM" id="Coils"/>
    </source>
</evidence>
<dbReference type="Gene3D" id="3.30.160.60">
    <property type="entry name" value="Classic Zinc Finger"/>
    <property type="match status" value="1"/>
</dbReference>
<evidence type="ECO:0000256" key="1">
    <source>
        <dbReference type="ARBA" id="ARBA00022723"/>
    </source>
</evidence>
<dbReference type="Pfam" id="PF00643">
    <property type="entry name" value="zf-B_box"/>
    <property type="match status" value="1"/>
</dbReference>
<dbReference type="PROSITE" id="PS50119">
    <property type="entry name" value="ZF_BBOX"/>
    <property type="match status" value="1"/>
</dbReference>
<evidence type="ECO:0000313" key="10">
    <source>
        <dbReference type="RefSeq" id="XP_067153992.1"/>
    </source>
</evidence>
<dbReference type="InterPro" id="IPR001841">
    <property type="entry name" value="Znf_RING"/>
</dbReference>
<dbReference type="PANTHER" id="PTHR24103">
    <property type="entry name" value="E3 UBIQUITIN-PROTEIN LIGASE TRIM"/>
    <property type="match status" value="1"/>
</dbReference>
<dbReference type="Gene3D" id="3.30.40.10">
    <property type="entry name" value="Zinc/RING finger domain, C3HC4 (zinc finger)"/>
    <property type="match status" value="1"/>
</dbReference>
<dbReference type="PROSITE" id="PS50089">
    <property type="entry name" value="ZF_RING_2"/>
    <property type="match status" value="1"/>
</dbReference>
<evidence type="ECO:0000256" key="2">
    <source>
        <dbReference type="ARBA" id="ARBA00022771"/>
    </source>
</evidence>
<sequence length="1011" mass="110301">MEASLTCAVCLSLFEEPVTLPLCSHNFCRDCVLECLASAEAARLQQQRGQGQARLSRGGPGQGAGGAAAATRVSCPLCRKLCPLPRGGAAALPVNTTLAEVVKLYRSGTAGAAKAAEAEQGPGPGLFSPLPLGGTCQKHPSRLVQLYCRMCRQAGCGQCVSEEHQGIFHSVNLIDTVYQEEKLTFFSSLKKLRIINEKLMNEISSHPDDTDIMLTNEAEIIALEFGEIFKTLEMKKKQLLDDVENQRSKKEKEFQVWKKMKETHKKTIENFLKDCEKLVHECDPQCFLEVACGLNTRMKTQLDLMNIASSYEKPPEYTQKKMDIKPVVNEILALKLIPVNVGVVKDLPSQGNENSANNTVSKNNVKQWKDQKNIPNMFLPVAGQEEALADGGRICTRLMSISEMSAFQNMSHEELRYKYYMEHQKLSHEFKIQTLPANKKYKCVTTEALKNKSSGVPFVSSSTKANNADRVKMGSLQRADGFDEISFSSTSNQSIPSTNLNFSETNSDFKFFHEKRSQEISTLALSENSNGLVMKEKIPVQSSAVMVSNEMDANSSASSGLKPSASVPVTVSGSAFLDISAERVSASPFAFSACNNSLPRFIKDAATVSFTKKDSKSIFPTFYLGKCDPEDKIDDQDETKFMKLSSVTKTTVSNASTSPNLESAESEKPVFSFAFGNSERDRFTVSGASNSFKVLPLPSFFNQSEKPSDQNATRHMGENTVSPNEAIERCMLNPSVLLEQTANTSESITTVAYSTSETSTAAGVNDVSETPLHHSNYVFSFANNCLQLPSPVFSFGGIVKNTSDSLTSSSVLFSKSGTKKNEKKKTESPDKTLLNLEKSVSLECTEPASKQSGPKCADSFFPMNSSKKVENEKTIADSNSSFSQPLCSAAIPDKEETASFTQLTTSTKQEIKVKDEDGRITAENNYSCARKEDEPESVLFQNEACSVPDTCSDSFLGGSTLIVNEAGGIPSDTDSDTEELSQTSTSSDNSSASEYFSVAEDKISARGKSET</sequence>
<dbReference type="RefSeq" id="XP_067153992.1">
    <property type="nucleotide sequence ID" value="XM_067297891.1"/>
</dbReference>
<keyword evidence="5" id="KW-0175">Coiled coil</keyword>
<evidence type="ECO:0000313" key="9">
    <source>
        <dbReference type="Proteomes" id="UP001652627"/>
    </source>
</evidence>
<feature type="region of interest" description="Disordered" evidence="6">
    <location>
        <begin position="963"/>
        <end position="1011"/>
    </location>
</feature>
<feature type="coiled-coil region" evidence="5">
    <location>
        <begin position="229"/>
        <end position="260"/>
    </location>
</feature>
<dbReference type="SMART" id="SM00184">
    <property type="entry name" value="RING"/>
    <property type="match status" value="1"/>
</dbReference>
<accession>A0ABM4EMS4</accession>
<evidence type="ECO:0000259" key="8">
    <source>
        <dbReference type="PROSITE" id="PS50119"/>
    </source>
</evidence>
<feature type="domain" description="B box-type" evidence="8">
    <location>
        <begin position="136"/>
        <end position="174"/>
    </location>
</feature>
<evidence type="ECO:0000256" key="3">
    <source>
        <dbReference type="ARBA" id="ARBA00022833"/>
    </source>
</evidence>
<feature type="compositionally biased region" description="Basic and acidic residues" evidence="6">
    <location>
        <begin position="999"/>
        <end position="1011"/>
    </location>
</feature>
<dbReference type="InterPro" id="IPR017907">
    <property type="entry name" value="Znf_RING_CS"/>
</dbReference>
<dbReference type="SUPFAM" id="SSF57850">
    <property type="entry name" value="RING/U-box"/>
    <property type="match status" value="1"/>
</dbReference>
<dbReference type="InterPro" id="IPR013083">
    <property type="entry name" value="Znf_RING/FYVE/PHD"/>
</dbReference>
<name>A0ABM4EMS4_9AVES</name>
<dbReference type="GeneID" id="106484068"/>
<feature type="domain" description="RING-type" evidence="7">
    <location>
        <begin position="7"/>
        <end position="79"/>
    </location>
</feature>
<organism evidence="9 10">
    <name type="scientific">Apteryx mantelli</name>
    <name type="common">North Island brown kiwi</name>
    <dbReference type="NCBI Taxonomy" id="2696672"/>
    <lineage>
        <taxon>Eukaryota</taxon>
        <taxon>Metazoa</taxon>
        <taxon>Chordata</taxon>
        <taxon>Craniata</taxon>
        <taxon>Vertebrata</taxon>
        <taxon>Euteleostomi</taxon>
        <taxon>Archelosauria</taxon>
        <taxon>Archosauria</taxon>
        <taxon>Dinosauria</taxon>
        <taxon>Saurischia</taxon>
        <taxon>Theropoda</taxon>
        <taxon>Coelurosauria</taxon>
        <taxon>Aves</taxon>
        <taxon>Palaeognathae</taxon>
        <taxon>Apterygiformes</taxon>
        <taxon>Apterygidae</taxon>
        <taxon>Apteryx</taxon>
    </lineage>
</organism>
<dbReference type="PROSITE" id="PS00518">
    <property type="entry name" value="ZF_RING_1"/>
    <property type="match status" value="1"/>
</dbReference>